<dbReference type="RefSeq" id="YP_009001223.1">
    <property type="nucleotide sequence ID" value="NC_023423.1"/>
</dbReference>
<organism evidence="1 2">
    <name type="scientific">Pithovirus sibericum</name>
    <dbReference type="NCBI Taxonomy" id="1450746"/>
    <lineage>
        <taxon>Viruses</taxon>
        <taxon>Pithoviruses</taxon>
        <taxon>Orthopithovirinae</taxon>
        <taxon>Alphapithovirus</taxon>
        <taxon>Alphapithovirus sibericum</taxon>
    </lineage>
</organism>
<reference evidence="1 2" key="1">
    <citation type="journal article" date="2014" name="Proc. Natl. Acad. Sci. U.S.A.">
        <title>Thirty-thousand-year-old distant relative of giant icosahedral DNA viruses with a pandoravirus morphology.</title>
        <authorList>
            <person name="Legendre M."/>
            <person name="Bartoli J."/>
            <person name="Shmakova L."/>
            <person name="Jeudy S."/>
            <person name="Labadie K."/>
            <person name="Adrait A."/>
            <person name="Lescot M."/>
            <person name="Poirot O."/>
            <person name="Bertaux L."/>
            <person name="Bruley C."/>
            <person name="Coute Y."/>
            <person name="Rivkina E."/>
            <person name="Abergel C."/>
            <person name="Claverie J.M."/>
        </authorList>
    </citation>
    <scope>NUCLEOTIDE SEQUENCE [LARGE SCALE GENOMIC DNA]</scope>
    <source>
        <strain evidence="1">P1084-T</strain>
    </source>
</reference>
<dbReference type="KEGG" id="vg:18266349"/>
<proteinExistence type="predicted"/>
<evidence type="ECO:0000313" key="1">
    <source>
        <dbReference type="EMBL" id="AHH01888.1"/>
    </source>
</evidence>
<name>W5S545_9VIRU</name>
<accession>W5S545</accession>
<protein>
    <submittedName>
        <fullName evidence="1">Uncharacterized protein</fullName>
    </submittedName>
</protein>
<evidence type="ECO:0000313" key="2">
    <source>
        <dbReference type="Proteomes" id="UP000202176"/>
    </source>
</evidence>
<sequence>MEKKEFDRNKFMAFFSAENLLKICKTVEREEKRQKIEQTKKEISSGLQVMLQSIISIQENFPEANVEEILSLYEELISNFQIIQIQSDIYCKSEGIEEEIEKEKLSKELLKSQELTDNLVLKTQQILNSLKQSNCCD</sequence>
<dbReference type="Proteomes" id="UP000202176">
    <property type="component" value="Segment"/>
</dbReference>
<gene>
    <name evidence="1" type="ORF">pv_321</name>
</gene>
<keyword evidence="2" id="KW-1185">Reference proteome</keyword>
<dbReference type="GeneID" id="18266349"/>
<dbReference type="EMBL" id="KF740664">
    <property type="protein sequence ID" value="AHH01888.1"/>
    <property type="molecule type" value="Genomic_DNA"/>
</dbReference>